<evidence type="ECO:0000259" key="3">
    <source>
        <dbReference type="Pfam" id="PF13600"/>
    </source>
</evidence>
<dbReference type="PANTHER" id="PTHR31005:SF8">
    <property type="entry name" value="DUF4139 DOMAIN-CONTAINING PROTEIN"/>
    <property type="match status" value="1"/>
</dbReference>
<evidence type="ECO:0000313" key="5">
    <source>
        <dbReference type="Proteomes" id="UP000293162"/>
    </source>
</evidence>
<reference evidence="4 5" key="1">
    <citation type="submission" date="2019-02" db="EMBL/GenBank/DDBJ databases">
        <title>Bacterial novel species Emticicia sp. 17J42-9 isolated from soil.</title>
        <authorList>
            <person name="Jung H.-Y."/>
        </authorList>
    </citation>
    <scope>NUCLEOTIDE SEQUENCE [LARGE SCALE GENOMIC DNA]</scope>
    <source>
        <strain evidence="4 5">17J42-9</strain>
    </source>
</reference>
<comment type="caution">
    <text evidence="4">The sequence shown here is derived from an EMBL/GenBank/DDBJ whole genome shotgun (WGS) entry which is preliminary data.</text>
</comment>
<dbReference type="NCBIfam" id="TIGR02231">
    <property type="entry name" value="mucoidy inhibitor MuiA family protein"/>
    <property type="match status" value="1"/>
</dbReference>
<feature type="domain" description="DUF4140" evidence="3">
    <location>
        <begin position="63"/>
        <end position="157"/>
    </location>
</feature>
<keyword evidence="1" id="KW-0472">Membrane</keyword>
<dbReference type="Pfam" id="PF13600">
    <property type="entry name" value="DUF4140"/>
    <property type="match status" value="1"/>
</dbReference>
<proteinExistence type="predicted"/>
<sequence length="562" mass="62880">MQHSIAKKDAFAGRIIIFKNALNLFVMKKSFFRGFPFFVFLLGMRIFVFSQNQVRVEAENQHITVFLNRAQIDAKVKATVQTGTTKLIISNIASTIDANSIQVGGKGDVVIMGVKFKHNYLGNKKRNVLEDSIRITRTEVETIDMLIKVADNERNMLMANASIKNEKDGVTPEDLKEMLDFFRTKLTEIGTRQMQLARQSKEANDKLARLQRQLTSQGGNLNQPAGEIELTVSSKANATLDINLSYVANAAGWSPVYDIRAKDVRSDIALAYRANVYQSTGIDWKNVRLTLSTSNPSEGGTKPELSAQYVSVYEPVPLARGGSVDGRAMYAAPKAVMAEEVKDSADNFATTADFVNTIQTTLAVNFDITTPYTVISGGNPEMVDIQNFNLPATYKYYAVPKYDKDAFLTAIITNWEKYNLLPGSANIYFEGTFVGTSNIGNSDTKDSLLISLGRDKKIITKREVIEEYKARRNIGSNVRESFGYRITLRNTKSEPIDIVIEDQIPISQDSRIEVETEEIQGAEYNKETGKLIWRLTLQPLDNKELTLKYNVKYPKGKNIQGL</sequence>
<evidence type="ECO:0000256" key="1">
    <source>
        <dbReference type="SAM" id="Phobius"/>
    </source>
</evidence>
<dbReference type="Proteomes" id="UP000293162">
    <property type="component" value="Unassembled WGS sequence"/>
</dbReference>
<keyword evidence="1" id="KW-1133">Transmembrane helix</keyword>
<gene>
    <name evidence="4" type="ORF">EWM59_09970</name>
</gene>
<organism evidence="4 5">
    <name type="scientific">Emticicia agri</name>
    <dbReference type="NCBI Taxonomy" id="2492393"/>
    <lineage>
        <taxon>Bacteria</taxon>
        <taxon>Pseudomonadati</taxon>
        <taxon>Bacteroidota</taxon>
        <taxon>Cytophagia</taxon>
        <taxon>Cytophagales</taxon>
        <taxon>Leadbetterellaceae</taxon>
        <taxon>Emticicia</taxon>
    </lineage>
</organism>
<dbReference type="InterPro" id="IPR037291">
    <property type="entry name" value="DUF4139"/>
</dbReference>
<name>A0A4Q5M0F5_9BACT</name>
<dbReference type="EMBL" id="SEWF01000012">
    <property type="protein sequence ID" value="RYU95681.1"/>
    <property type="molecule type" value="Genomic_DNA"/>
</dbReference>
<dbReference type="PANTHER" id="PTHR31005">
    <property type="entry name" value="DUF4139 DOMAIN-CONTAINING PROTEIN"/>
    <property type="match status" value="1"/>
</dbReference>
<dbReference type="OrthoDB" id="634585at2"/>
<evidence type="ECO:0000259" key="2">
    <source>
        <dbReference type="Pfam" id="PF13598"/>
    </source>
</evidence>
<keyword evidence="1" id="KW-0812">Transmembrane</keyword>
<dbReference type="AlphaFoldDB" id="A0A4Q5M0F5"/>
<protein>
    <submittedName>
        <fullName evidence="4">Mucoidy inhibitor MuiA family protein</fullName>
    </submittedName>
</protein>
<keyword evidence="5" id="KW-1185">Reference proteome</keyword>
<feature type="transmembrane region" description="Helical" evidence="1">
    <location>
        <begin position="31"/>
        <end position="50"/>
    </location>
</feature>
<accession>A0A4Q5M0F5</accession>
<dbReference type="Pfam" id="PF13598">
    <property type="entry name" value="DUF4139"/>
    <property type="match status" value="1"/>
</dbReference>
<dbReference type="InterPro" id="IPR025554">
    <property type="entry name" value="DUF4140"/>
</dbReference>
<evidence type="ECO:0000313" key="4">
    <source>
        <dbReference type="EMBL" id="RYU95681.1"/>
    </source>
</evidence>
<feature type="domain" description="DUF4139" evidence="2">
    <location>
        <begin position="242"/>
        <end position="555"/>
    </location>
</feature>
<dbReference type="InterPro" id="IPR011935">
    <property type="entry name" value="CHP02231"/>
</dbReference>